<evidence type="ECO:0000313" key="3">
    <source>
        <dbReference type="Proteomes" id="UP000266861"/>
    </source>
</evidence>
<dbReference type="Proteomes" id="UP000266861">
    <property type="component" value="Unassembled WGS sequence"/>
</dbReference>
<keyword evidence="3" id="KW-1185">Reference proteome</keyword>
<evidence type="ECO:0000256" key="1">
    <source>
        <dbReference type="SAM" id="Phobius"/>
    </source>
</evidence>
<comment type="caution">
    <text evidence="2">The sequence shown here is derived from an EMBL/GenBank/DDBJ whole genome shotgun (WGS) entry which is preliminary data.</text>
</comment>
<dbReference type="AlphaFoldDB" id="A0A397ICS3"/>
<accession>A0A397ICS3</accession>
<dbReference type="EMBL" id="PQFF01000223">
    <property type="protein sequence ID" value="RHZ72702.1"/>
    <property type="molecule type" value="Genomic_DNA"/>
</dbReference>
<gene>
    <name evidence="2" type="ORF">Glove_241g14</name>
</gene>
<reference evidence="2 3" key="1">
    <citation type="submission" date="2018-08" db="EMBL/GenBank/DDBJ databases">
        <title>Genome and evolution of the arbuscular mycorrhizal fungus Diversispora epigaea (formerly Glomus versiforme) and its bacterial endosymbionts.</title>
        <authorList>
            <person name="Sun X."/>
            <person name="Fei Z."/>
            <person name="Harrison M."/>
        </authorList>
    </citation>
    <scope>NUCLEOTIDE SEQUENCE [LARGE SCALE GENOMIC DNA]</scope>
    <source>
        <strain evidence="2 3">IT104</strain>
    </source>
</reference>
<evidence type="ECO:0000313" key="2">
    <source>
        <dbReference type="EMBL" id="RHZ72702.1"/>
    </source>
</evidence>
<sequence length="70" mass="8433">MKKKIMTRSVNKLIQFSYLYHLLLLLYYIIVQERIYNQNLNKVGGDDRFISMKRSENGNHIMQIIQVDKN</sequence>
<name>A0A397ICS3_9GLOM</name>
<feature type="transmembrane region" description="Helical" evidence="1">
    <location>
        <begin position="12"/>
        <end position="30"/>
    </location>
</feature>
<keyword evidence="1" id="KW-0472">Membrane</keyword>
<keyword evidence="1" id="KW-1133">Transmembrane helix</keyword>
<proteinExistence type="predicted"/>
<organism evidence="2 3">
    <name type="scientific">Diversispora epigaea</name>
    <dbReference type="NCBI Taxonomy" id="1348612"/>
    <lineage>
        <taxon>Eukaryota</taxon>
        <taxon>Fungi</taxon>
        <taxon>Fungi incertae sedis</taxon>
        <taxon>Mucoromycota</taxon>
        <taxon>Glomeromycotina</taxon>
        <taxon>Glomeromycetes</taxon>
        <taxon>Diversisporales</taxon>
        <taxon>Diversisporaceae</taxon>
        <taxon>Diversispora</taxon>
    </lineage>
</organism>
<keyword evidence="1" id="KW-0812">Transmembrane</keyword>
<protein>
    <submittedName>
        <fullName evidence="2">Uncharacterized protein</fullName>
    </submittedName>
</protein>